<name>A0ACB6ZF10_THEGA</name>
<dbReference type="Proteomes" id="UP000886501">
    <property type="component" value="Unassembled WGS sequence"/>
</dbReference>
<accession>A0ACB6ZF10</accession>
<gene>
    <name evidence="1" type="ORF">BDM02DRAFT_3144903</name>
</gene>
<keyword evidence="2" id="KW-1185">Reference proteome</keyword>
<evidence type="ECO:0000313" key="2">
    <source>
        <dbReference type="Proteomes" id="UP000886501"/>
    </source>
</evidence>
<proteinExistence type="predicted"/>
<protein>
    <submittedName>
        <fullName evidence="1">Uncharacterized protein</fullName>
    </submittedName>
</protein>
<dbReference type="EMBL" id="MU118021">
    <property type="protein sequence ID" value="KAF9648015.1"/>
    <property type="molecule type" value="Genomic_DNA"/>
</dbReference>
<sequence length="304" mass="34312">MHRFLDKLFDKDKIEESHHSDASPPQWTPSTDQSHEHGKYENAPFDEYEEAERFCTRHPVEQAKLLPSDMVERLSQEGCKPWGMRLPFPPRFKGSIESGVDKGGAGMTKVVTDKKCKSVCIFSDLPIMAGLYDTRGKQGVYYEVIIRKMGGIIAIGTACLPYPDWRFPGWNRLSVGLHLDDFRKFYEDPDGGRNYETHGLLKKISSGDSIGFGYEFRSSSAFFTYNGARLPAAFSGIYIPRDKYDVYAAIGVEGHNEFEVNFGTDVFRWKEGNDWAWRVEGHVGNFAGSSNGGGEELPSYQDTL</sequence>
<organism evidence="1 2">
    <name type="scientific">Thelephora ganbajun</name>
    <name type="common">Ganba fungus</name>
    <dbReference type="NCBI Taxonomy" id="370292"/>
    <lineage>
        <taxon>Eukaryota</taxon>
        <taxon>Fungi</taxon>
        <taxon>Dikarya</taxon>
        <taxon>Basidiomycota</taxon>
        <taxon>Agaricomycotina</taxon>
        <taxon>Agaricomycetes</taxon>
        <taxon>Thelephorales</taxon>
        <taxon>Thelephoraceae</taxon>
        <taxon>Thelephora</taxon>
    </lineage>
</organism>
<reference evidence="1" key="2">
    <citation type="journal article" date="2020" name="Nat. Commun.">
        <title>Large-scale genome sequencing of mycorrhizal fungi provides insights into the early evolution of symbiotic traits.</title>
        <authorList>
            <person name="Miyauchi S."/>
            <person name="Kiss E."/>
            <person name="Kuo A."/>
            <person name="Drula E."/>
            <person name="Kohler A."/>
            <person name="Sanchez-Garcia M."/>
            <person name="Morin E."/>
            <person name="Andreopoulos B."/>
            <person name="Barry K.W."/>
            <person name="Bonito G."/>
            <person name="Buee M."/>
            <person name="Carver A."/>
            <person name="Chen C."/>
            <person name="Cichocki N."/>
            <person name="Clum A."/>
            <person name="Culley D."/>
            <person name="Crous P.W."/>
            <person name="Fauchery L."/>
            <person name="Girlanda M."/>
            <person name="Hayes R.D."/>
            <person name="Keri Z."/>
            <person name="LaButti K."/>
            <person name="Lipzen A."/>
            <person name="Lombard V."/>
            <person name="Magnuson J."/>
            <person name="Maillard F."/>
            <person name="Murat C."/>
            <person name="Nolan M."/>
            <person name="Ohm R.A."/>
            <person name="Pangilinan J."/>
            <person name="Pereira M.F."/>
            <person name="Perotto S."/>
            <person name="Peter M."/>
            <person name="Pfister S."/>
            <person name="Riley R."/>
            <person name="Sitrit Y."/>
            <person name="Stielow J.B."/>
            <person name="Szollosi G."/>
            <person name="Zifcakova L."/>
            <person name="Stursova M."/>
            <person name="Spatafora J.W."/>
            <person name="Tedersoo L."/>
            <person name="Vaario L.M."/>
            <person name="Yamada A."/>
            <person name="Yan M."/>
            <person name="Wang P."/>
            <person name="Xu J."/>
            <person name="Bruns T."/>
            <person name="Baldrian P."/>
            <person name="Vilgalys R."/>
            <person name="Dunand C."/>
            <person name="Henrissat B."/>
            <person name="Grigoriev I.V."/>
            <person name="Hibbett D."/>
            <person name="Nagy L.G."/>
            <person name="Martin F.M."/>
        </authorList>
    </citation>
    <scope>NUCLEOTIDE SEQUENCE</scope>
    <source>
        <strain evidence="1">P2</strain>
    </source>
</reference>
<evidence type="ECO:0000313" key="1">
    <source>
        <dbReference type="EMBL" id="KAF9648015.1"/>
    </source>
</evidence>
<comment type="caution">
    <text evidence="1">The sequence shown here is derived from an EMBL/GenBank/DDBJ whole genome shotgun (WGS) entry which is preliminary data.</text>
</comment>
<reference evidence="1" key="1">
    <citation type="submission" date="2019-10" db="EMBL/GenBank/DDBJ databases">
        <authorList>
            <consortium name="DOE Joint Genome Institute"/>
            <person name="Kuo A."/>
            <person name="Miyauchi S."/>
            <person name="Kiss E."/>
            <person name="Drula E."/>
            <person name="Kohler A."/>
            <person name="Sanchez-Garcia M."/>
            <person name="Andreopoulos B."/>
            <person name="Barry K.W."/>
            <person name="Bonito G."/>
            <person name="Buee M."/>
            <person name="Carver A."/>
            <person name="Chen C."/>
            <person name="Cichocki N."/>
            <person name="Clum A."/>
            <person name="Culley D."/>
            <person name="Crous P.W."/>
            <person name="Fauchery L."/>
            <person name="Girlanda M."/>
            <person name="Hayes R."/>
            <person name="Keri Z."/>
            <person name="Labutti K."/>
            <person name="Lipzen A."/>
            <person name="Lombard V."/>
            <person name="Magnuson J."/>
            <person name="Maillard F."/>
            <person name="Morin E."/>
            <person name="Murat C."/>
            <person name="Nolan M."/>
            <person name="Ohm R."/>
            <person name="Pangilinan J."/>
            <person name="Pereira M."/>
            <person name="Perotto S."/>
            <person name="Peter M."/>
            <person name="Riley R."/>
            <person name="Sitrit Y."/>
            <person name="Stielow B."/>
            <person name="Szollosi G."/>
            <person name="Zifcakova L."/>
            <person name="Stursova M."/>
            <person name="Spatafora J.W."/>
            <person name="Tedersoo L."/>
            <person name="Vaario L.-M."/>
            <person name="Yamada A."/>
            <person name="Yan M."/>
            <person name="Wang P."/>
            <person name="Xu J."/>
            <person name="Bruns T."/>
            <person name="Baldrian P."/>
            <person name="Vilgalys R."/>
            <person name="Henrissat B."/>
            <person name="Grigoriev I.V."/>
            <person name="Hibbett D."/>
            <person name="Nagy L.G."/>
            <person name="Martin F.M."/>
        </authorList>
    </citation>
    <scope>NUCLEOTIDE SEQUENCE</scope>
    <source>
        <strain evidence="1">P2</strain>
    </source>
</reference>